<dbReference type="PRINTS" id="PR00116">
    <property type="entry name" value="ARGINASE"/>
</dbReference>
<gene>
    <name evidence="5" type="ORF">ACFYV7_01980</name>
</gene>
<dbReference type="InterPro" id="IPR023696">
    <property type="entry name" value="Ureohydrolase_dom_sf"/>
</dbReference>
<evidence type="ECO:0000256" key="3">
    <source>
        <dbReference type="ARBA" id="ARBA00023211"/>
    </source>
</evidence>
<protein>
    <submittedName>
        <fullName evidence="5">Arginase family protein</fullName>
        <ecNumber evidence="5">3.5.3.-</ecNumber>
    </submittedName>
</protein>
<accession>A0ABW6QKN1</accession>
<reference evidence="5 6" key="1">
    <citation type="submission" date="2024-10" db="EMBL/GenBank/DDBJ databases">
        <title>The Natural Products Discovery Center: Release of the First 8490 Sequenced Strains for Exploring Actinobacteria Biosynthetic Diversity.</title>
        <authorList>
            <person name="Kalkreuter E."/>
            <person name="Kautsar S.A."/>
            <person name="Yang D."/>
            <person name="Bader C.D."/>
            <person name="Teijaro C.N."/>
            <person name="Fluegel L."/>
            <person name="Davis C.M."/>
            <person name="Simpson J.R."/>
            <person name="Lauterbach L."/>
            <person name="Steele A.D."/>
            <person name="Gui C."/>
            <person name="Meng S."/>
            <person name="Li G."/>
            <person name="Viehrig K."/>
            <person name="Ye F."/>
            <person name="Su P."/>
            <person name="Kiefer A.F."/>
            <person name="Nichols A."/>
            <person name="Cepeda A.J."/>
            <person name="Yan W."/>
            <person name="Fan B."/>
            <person name="Jiang Y."/>
            <person name="Adhikari A."/>
            <person name="Zheng C.-J."/>
            <person name="Schuster L."/>
            <person name="Cowan T.M."/>
            <person name="Smanski M.J."/>
            <person name="Chevrette M.G."/>
            <person name="De Carvalho L.P.S."/>
            <person name="Shen B."/>
        </authorList>
    </citation>
    <scope>NUCLEOTIDE SEQUENCE [LARGE SCALE GENOMIC DNA]</scope>
    <source>
        <strain evidence="5 6">NPDC003040</strain>
    </source>
</reference>
<dbReference type="RefSeq" id="WP_387712657.1">
    <property type="nucleotide sequence ID" value="NZ_JBIAPI010000001.1"/>
</dbReference>
<dbReference type="SUPFAM" id="SSF52768">
    <property type="entry name" value="Arginase/deacetylase"/>
    <property type="match status" value="1"/>
</dbReference>
<evidence type="ECO:0000313" key="5">
    <source>
        <dbReference type="EMBL" id="MFF3221539.1"/>
    </source>
</evidence>
<dbReference type="PANTHER" id="PTHR43782">
    <property type="entry name" value="ARGINASE"/>
    <property type="match status" value="1"/>
</dbReference>
<dbReference type="InterPro" id="IPR006035">
    <property type="entry name" value="Ureohydrolase"/>
</dbReference>
<keyword evidence="6" id="KW-1185">Reference proteome</keyword>
<dbReference type="GO" id="GO:0016787">
    <property type="term" value="F:hydrolase activity"/>
    <property type="evidence" value="ECO:0007669"/>
    <property type="project" value="UniProtKB-KW"/>
</dbReference>
<comment type="caution">
    <text evidence="5">The sequence shown here is derived from an EMBL/GenBank/DDBJ whole genome shotgun (WGS) entry which is preliminary data.</text>
</comment>
<keyword evidence="2 5" id="KW-0378">Hydrolase</keyword>
<dbReference type="CDD" id="cd09999">
    <property type="entry name" value="Arginase-like_1"/>
    <property type="match status" value="1"/>
</dbReference>
<dbReference type="PROSITE" id="PS51409">
    <property type="entry name" value="ARGINASE_2"/>
    <property type="match status" value="1"/>
</dbReference>
<keyword evidence="1" id="KW-0479">Metal-binding</keyword>
<dbReference type="Pfam" id="PF00491">
    <property type="entry name" value="Arginase"/>
    <property type="match status" value="1"/>
</dbReference>
<dbReference type="Gene3D" id="3.40.800.10">
    <property type="entry name" value="Ureohydrolase domain"/>
    <property type="match status" value="1"/>
</dbReference>
<dbReference type="PANTHER" id="PTHR43782:SF3">
    <property type="entry name" value="ARGINASE"/>
    <property type="match status" value="1"/>
</dbReference>
<evidence type="ECO:0000256" key="1">
    <source>
        <dbReference type="ARBA" id="ARBA00022723"/>
    </source>
</evidence>
<dbReference type="EC" id="3.5.3.-" evidence="5"/>
<keyword evidence="3" id="KW-0464">Manganese</keyword>
<organism evidence="5 6">
    <name type="scientific">Nocardia suismassiliense</name>
    <dbReference type="NCBI Taxonomy" id="2077092"/>
    <lineage>
        <taxon>Bacteria</taxon>
        <taxon>Bacillati</taxon>
        <taxon>Actinomycetota</taxon>
        <taxon>Actinomycetes</taxon>
        <taxon>Mycobacteriales</taxon>
        <taxon>Nocardiaceae</taxon>
        <taxon>Nocardia</taxon>
    </lineage>
</organism>
<dbReference type="EMBL" id="JBIAPI010000001">
    <property type="protein sequence ID" value="MFF3221539.1"/>
    <property type="molecule type" value="Genomic_DNA"/>
</dbReference>
<proteinExistence type="inferred from homology"/>
<sequence length="293" mass="31695">MSLRALTSPDLVERPVCRYCPTPKSSADPDHPQPADNRVPTTRYRIRLGPMRFLVPYHLDEHRPELDAPVTPDEVITADLPEVDDPWTRMAVIYEAVAEKVAASVRKGERPVVVSGDCTTSLGVVAGLQRAGLDPAIVWFDAHGDVQTLETSASGYLGGMPLRMLTGYGRNLIADRIGLRDIPEERAVLVDGRDLDPPEAEFLRTARISHRTVADLGDLPDGPIYLHLDCDVVDPGDLPGLLFPAPGGPSLQAVSGAVRAIVDTGRVAAFGLACTWRDDQGAADRMRPLVDSV</sequence>
<dbReference type="Proteomes" id="UP001601948">
    <property type="component" value="Unassembled WGS sequence"/>
</dbReference>
<comment type="similarity">
    <text evidence="4">Belongs to the arginase family.</text>
</comment>
<evidence type="ECO:0000256" key="4">
    <source>
        <dbReference type="PROSITE-ProRule" id="PRU00742"/>
    </source>
</evidence>
<evidence type="ECO:0000313" key="6">
    <source>
        <dbReference type="Proteomes" id="UP001601948"/>
    </source>
</evidence>
<name>A0ABW6QKN1_9NOCA</name>
<evidence type="ECO:0000256" key="2">
    <source>
        <dbReference type="ARBA" id="ARBA00022801"/>
    </source>
</evidence>